<feature type="transmembrane region" description="Helical" evidence="1">
    <location>
        <begin position="125"/>
        <end position="146"/>
    </location>
</feature>
<dbReference type="OrthoDB" id="9801622at2"/>
<sequence>METIEAFNQAIFLQINATPATPHWLIAASVFIANYAIWAVPIMLVCMWLVGGDNRRGIAVHAAFVGFVALGINQLIGMAWYHPRPFAIGLGHTFLTHAPDSSFPSDHATLLSAISFTFFYSGRRLLGMLALAVDIAIAWARVFVGVHFPFDMAGAAMIAWLTYVLSAPLWRLGGDVFSQALIAVYRKVFAGPIGRGWLRP</sequence>
<dbReference type="SUPFAM" id="SSF48317">
    <property type="entry name" value="Acid phosphatase/Vanadium-dependent haloperoxidase"/>
    <property type="match status" value="1"/>
</dbReference>
<dbReference type="Pfam" id="PF01569">
    <property type="entry name" value="PAP2"/>
    <property type="match status" value="1"/>
</dbReference>
<dbReference type="AlphaFoldDB" id="A0A2N7VR60"/>
<feature type="domain" description="Phosphatidic acid phosphatase type 2/haloperoxidase" evidence="2">
    <location>
        <begin position="58"/>
        <end position="167"/>
    </location>
</feature>
<feature type="transmembrane region" description="Helical" evidence="1">
    <location>
        <begin position="62"/>
        <end position="81"/>
    </location>
</feature>
<dbReference type="InterPro" id="IPR000326">
    <property type="entry name" value="PAP2/HPO"/>
</dbReference>
<evidence type="ECO:0000256" key="1">
    <source>
        <dbReference type="SAM" id="Phobius"/>
    </source>
</evidence>
<dbReference type="InterPro" id="IPR033879">
    <property type="entry name" value="UPP_Pase"/>
</dbReference>
<comment type="caution">
    <text evidence="3">The sequence shown here is derived from an EMBL/GenBank/DDBJ whole genome shotgun (WGS) entry which is preliminary data.</text>
</comment>
<keyword evidence="1" id="KW-0472">Membrane</keyword>
<proteinExistence type="predicted"/>
<keyword evidence="1" id="KW-0812">Transmembrane</keyword>
<gene>
    <name evidence="3" type="ORF">C0Z18_12350</name>
</gene>
<dbReference type="InterPro" id="IPR036938">
    <property type="entry name" value="PAP2/HPO_sf"/>
</dbReference>
<feature type="transmembrane region" description="Helical" evidence="1">
    <location>
        <begin position="24"/>
        <end position="50"/>
    </location>
</feature>
<accession>A0A2N7VR60</accession>
<evidence type="ECO:0000313" key="4">
    <source>
        <dbReference type="Proteomes" id="UP000235616"/>
    </source>
</evidence>
<keyword evidence="4" id="KW-1185">Reference proteome</keyword>
<evidence type="ECO:0000313" key="3">
    <source>
        <dbReference type="EMBL" id="PMS19639.1"/>
    </source>
</evidence>
<dbReference type="EMBL" id="PNYA01000010">
    <property type="protein sequence ID" value="PMS19639.1"/>
    <property type="molecule type" value="Genomic_DNA"/>
</dbReference>
<dbReference type="GO" id="GO:0005886">
    <property type="term" value="C:plasma membrane"/>
    <property type="evidence" value="ECO:0007669"/>
    <property type="project" value="InterPro"/>
</dbReference>
<dbReference type="Gene3D" id="1.20.144.10">
    <property type="entry name" value="Phosphatidic acid phosphatase type 2/haloperoxidase"/>
    <property type="match status" value="1"/>
</dbReference>
<feature type="transmembrane region" description="Helical" evidence="1">
    <location>
        <begin position="152"/>
        <end position="170"/>
    </location>
</feature>
<evidence type="ECO:0000259" key="2">
    <source>
        <dbReference type="SMART" id="SM00014"/>
    </source>
</evidence>
<dbReference type="Proteomes" id="UP000235616">
    <property type="component" value="Unassembled WGS sequence"/>
</dbReference>
<reference evidence="3 4" key="1">
    <citation type="submission" date="2018-01" db="EMBL/GenBank/DDBJ databases">
        <title>Whole genome analyses suggest that Burkholderia sensu lato contains two further novel genera in the rhizoxinica-symbiotica group Mycetohabitans gen. nov., and Trinickia gen. nov.: implications for the evolution of diazotrophy and nodulation in the Burkholderiaceae.</title>
        <authorList>
            <person name="Estrada-de los Santos P."/>
            <person name="Palmer M."/>
            <person name="Chavez-Ramirez B."/>
            <person name="Beukes C."/>
            <person name="Steenkamp E.T."/>
            <person name="Hirsch A.M."/>
            <person name="Manyaka P."/>
            <person name="Maluk M."/>
            <person name="Lafos M."/>
            <person name="Crook M."/>
            <person name="Gross E."/>
            <person name="Simon M.F."/>
            <person name="Bueno dos Reis Junior F."/>
            <person name="Poole P.S."/>
            <person name="Venter S.N."/>
            <person name="James E.K."/>
        </authorList>
    </citation>
    <scope>NUCLEOTIDE SEQUENCE [LARGE SCALE GENOMIC DNA]</scope>
    <source>
        <strain evidence="3 4">GIMN1.004</strain>
    </source>
</reference>
<organism evidence="3 4">
    <name type="scientific">Trinickia dabaoshanensis</name>
    <dbReference type="NCBI Taxonomy" id="564714"/>
    <lineage>
        <taxon>Bacteria</taxon>
        <taxon>Pseudomonadati</taxon>
        <taxon>Pseudomonadota</taxon>
        <taxon>Betaproteobacteria</taxon>
        <taxon>Burkholderiales</taxon>
        <taxon>Burkholderiaceae</taxon>
        <taxon>Trinickia</taxon>
    </lineage>
</organism>
<dbReference type="RefSeq" id="WP_102645713.1">
    <property type="nucleotide sequence ID" value="NZ_PNYA01000010.1"/>
</dbReference>
<keyword evidence="1" id="KW-1133">Transmembrane helix</keyword>
<dbReference type="CDD" id="cd03385">
    <property type="entry name" value="PAP2_BcrC_like"/>
    <property type="match status" value="1"/>
</dbReference>
<dbReference type="SMART" id="SM00014">
    <property type="entry name" value="acidPPc"/>
    <property type="match status" value="1"/>
</dbReference>
<dbReference type="GO" id="GO:0050380">
    <property type="term" value="F:undecaprenyl-diphosphatase activity"/>
    <property type="evidence" value="ECO:0007669"/>
    <property type="project" value="InterPro"/>
</dbReference>
<name>A0A2N7VR60_9BURK</name>
<protein>
    <submittedName>
        <fullName evidence="3">Undecaprenyl-diphosphatase</fullName>
    </submittedName>
</protein>